<proteinExistence type="predicted"/>
<evidence type="ECO:0000256" key="1">
    <source>
        <dbReference type="SAM" id="MobiDB-lite"/>
    </source>
</evidence>
<name>M2MZC1_BAUPA</name>
<gene>
    <name evidence="2" type="ORF">BAUCODRAFT_434060</name>
</gene>
<accession>M2MZC1</accession>
<dbReference type="EMBL" id="KB445554">
    <property type="protein sequence ID" value="EMC96958.1"/>
    <property type="molecule type" value="Genomic_DNA"/>
</dbReference>
<keyword evidence="3" id="KW-1185">Reference proteome</keyword>
<reference evidence="2 3" key="1">
    <citation type="journal article" date="2012" name="PLoS Pathog.">
        <title>Diverse lifestyles and strategies of plant pathogenesis encoded in the genomes of eighteen Dothideomycetes fungi.</title>
        <authorList>
            <person name="Ohm R.A."/>
            <person name="Feau N."/>
            <person name="Henrissat B."/>
            <person name="Schoch C.L."/>
            <person name="Horwitz B.A."/>
            <person name="Barry K.W."/>
            <person name="Condon B.J."/>
            <person name="Copeland A.C."/>
            <person name="Dhillon B."/>
            <person name="Glaser F."/>
            <person name="Hesse C.N."/>
            <person name="Kosti I."/>
            <person name="LaButti K."/>
            <person name="Lindquist E.A."/>
            <person name="Lucas S."/>
            <person name="Salamov A.A."/>
            <person name="Bradshaw R.E."/>
            <person name="Ciuffetti L."/>
            <person name="Hamelin R.C."/>
            <person name="Kema G.H.J."/>
            <person name="Lawrence C."/>
            <person name="Scott J.A."/>
            <person name="Spatafora J.W."/>
            <person name="Turgeon B.G."/>
            <person name="de Wit P.J.G.M."/>
            <person name="Zhong S."/>
            <person name="Goodwin S.B."/>
            <person name="Grigoriev I.V."/>
        </authorList>
    </citation>
    <scope>NUCLEOTIDE SEQUENCE [LARGE SCALE GENOMIC DNA]</scope>
    <source>
        <strain evidence="2 3">UAMH 10762</strain>
    </source>
</reference>
<dbReference type="KEGG" id="bcom:BAUCODRAFT_434060"/>
<dbReference type="Proteomes" id="UP000011761">
    <property type="component" value="Unassembled WGS sequence"/>
</dbReference>
<feature type="compositionally biased region" description="Polar residues" evidence="1">
    <location>
        <begin position="63"/>
        <end position="73"/>
    </location>
</feature>
<evidence type="ECO:0000313" key="2">
    <source>
        <dbReference type="EMBL" id="EMC96958.1"/>
    </source>
</evidence>
<sequence length="73" mass="7890">MVTSMSNKLGRWSLCLTDLSAYFSACSIRQCRVTQGSTRQFPGFINGPPKESPTVAGCGSRGSRVSQCFSRHG</sequence>
<dbReference type="HOGENOM" id="CLU_2704446_0_0_1"/>
<dbReference type="AlphaFoldDB" id="M2MZC1"/>
<feature type="region of interest" description="Disordered" evidence="1">
    <location>
        <begin position="42"/>
        <end position="73"/>
    </location>
</feature>
<organism evidence="2 3">
    <name type="scientific">Baudoinia panamericana (strain UAMH 10762)</name>
    <name type="common">Angels' share fungus</name>
    <name type="synonym">Baudoinia compniacensis (strain UAMH 10762)</name>
    <dbReference type="NCBI Taxonomy" id="717646"/>
    <lineage>
        <taxon>Eukaryota</taxon>
        <taxon>Fungi</taxon>
        <taxon>Dikarya</taxon>
        <taxon>Ascomycota</taxon>
        <taxon>Pezizomycotina</taxon>
        <taxon>Dothideomycetes</taxon>
        <taxon>Dothideomycetidae</taxon>
        <taxon>Mycosphaerellales</taxon>
        <taxon>Teratosphaeriaceae</taxon>
        <taxon>Baudoinia</taxon>
    </lineage>
</organism>
<dbReference type="GeneID" id="19114282"/>
<dbReference type="RefSeq" id="XP_007675572.1">
    <property type="nucleotide sequence ID" value="XM_007677382.1"/>
</dbReference>
<evidence type="ECO:0000313" key="3">
    <source>
        <dbReference type="Proteomes" id="UP000011761"/>
    </source>
</evidence>
<protein>
    <submittedName>
        <fullName evidence="2">Uncharacterized protein</fullName>
    </submittedName>
</protein>